<dbReference type="InterPro" id="IPR038063">
    <property type="entry name" value="Transpep_catalytic_dom"/>
</dbReference>
<dbReference type="GO" id="GO:0016740">
    <property type="term" value="F:transferase activity"/>
    <property type="evidence" value="ECO:0007669"/>
    <property type="project" value="UniProtKB-KW"/>
</dbReference>
<evidence type="ECO:0000256" key="4">
    <source>
        <dbReference type="ARBA" id="ARBA00022984"/>
    </source>
</evidence>
<dbReference type="Gene3D" id="2.40.440.10">
    <property type="entry name" value="L,D-transpeptidase catalytic domain-like"/>
    <property type="match status" value="1"/>
</dbReference>
<dbReference type="PANTHER" id="PTHR36699:SF1">
    <property type="entry name" value="L,D-TRANSPEPTIDASE YAFK-RELATED"/>
    <property type="match status" value="1"/>
</dbReference>
<name>A0A2W4UVY0_9CYAN</name>
<evidence type="ECO:0000259" key="7">
    <source>
        <dbReference type="PROSITE" id="PS52029"/>
    </source>
</evidence>
<keyword evidence="3 6" id="KW-0133">Cell shape</keyword>
<keyword evidence="2" id="KW-0808">Transferase</keyword>
<dbReference type="EMBL" id="QBMC01000001">
    <property type="protein sequence ID" value="PZO23490.1"/>
    <property type="molecule type" value="Genomic_DNA"/>
</dbReference>
<evidence type="ECO:0000313" key="9">
    <source>
        <dbReference type="Proteomes" id="UP000249354"/>
    </source>
</evidence>
<evidence type="ECO:0000256" key="1">
    <source>
        <dbReference type="ARBA" id="ARBA00004752"/>
    </source>
</evidence>
<dbReference type="PROSITE" id="PS52029">
    <property type="entry name" value="LD_TPASE"/>
    <property type="match status" value="1"/>
</dbReference>
<feature type="domain" description="L,D-TPase catalytic" evidence="7">
    <location>
        <begin position="84"/>
        <end position="226"/>
    </location>
</feature>
<feature type="active site" description="Proton donor/acceptor" evidence="6">
    <location>
        <position position="182"/>
    </location>
</feature>
<dbReference type="InterPro" id="IPR005490">
    <property type="entry name" value="LD_TPept_cat_dom"/>
</dbReference>
<accession>A0A2W4UVY0</accession>
<dbReference type="CDD" id="cd16913">
    <property type="entry name" value="YkuD_like"/>
    <property type="match status" value="1"/>
</dbReference>
<evidence type="ECO:0000256" key="5">
    <source>
        <dbReference type="ARBA" id="ARBA00023316"/>
    </source>
</evidence>
<dbReference type="GO" id="GO:0009252">
    <property type="term" value="P:peptidoglycan biosynthetic process"/>
    <property type="evidence" value="ECO:0007669"/>
    <property type="project" value="UniProtKB-UniPathway"/>
</dbReference>
<dbReference type="Proteomes" id="UP000249354">
    <property type="component" value="Unassembled WGS sequence"/>
</dbReference>
<gene>
    <name evidence="8" type="ORF">DCF25_00180</name>
</gene>
<evidence type="ECO:0000256" key="6">
    <source>
        <dbReference type="PROSITE-ProRule" id="PRU01373"/>
    </source>
</evidence>
<proteinExistence type="predicted"/>
<comment type="caution">
    <text evidence="8">The sequence shown here is derived from an EMBL/GenBank/DDBJ whole genome shotgun (WGS) entry which is preliminary data.</text>
</comment>
<keyword evidence="5 6" id="KW-0961">Cell wall biogenesis/degradation</keyword>
<reference evidence="8 9" key="2">
    <citation type="submission" date="2018-06" db="EMBL/GenBank/DDBJ databases">
        <title>Metagenomic assembly of (sub)arctic Cyanobacteria and their associated microbiome from non-axenic cultures.</title>
        <authorList>
            <person name="Baurain D."/>
        </authorList>
    </citation>
    <scope>NUCLEOTIDE SEQUENCE [LARGE SCALE GENOMIC DNA]</scope>
    <source>
        <strain evidence="8">ULC129bin1</strain>
    </source>
</reference>
<protein>
    <recommendedName>
        <fullName evidence="7">L,D-TPase catalytic domain-containing protein</fullName>
    </recommendedName>
</protein>
<dbReference type="SUPFAM" id="SSF141523">
    <property type="entry name" value="L,D-transpeptidase catalytic domain-like"/>
    <property type="match status" value="1"/>
</dbReference>
<dbReference type="PANTHER" id="PTHR36699">
    <property type="entry name" value="LD-TRANSPEPTIDASE"/>
    <property type="match status" value="1"/>
</dbReference>
<evidence type="ECO:0000313" key="8">
    <source>
        <dbReference type="EMBL" id="PZO23490.1"/>
    </source>
</evidence>
<dbReference type="GO" id="GO:0008360">
    <property type="term" value="P:regulation of cell shape"/>
    <property type="evidence" value="ECO:0007669"/>
    <property type="project" value="UniProtKB-UniRule"/>
</dbReference>
<dbReference type="Pfam" id="PF03734">
    <property type="entry name" value="YkuD"/>
    <property type="match status" value="1"/>
</dbReference>
<organism evidence="8 9">
    <name type="scientific">Leptolyngbya foveolarum</name>
    <dbReference type="NCBI Taxonomy" id="47253"/>
    <lineage>
        <taxon>Bacteria</taxon>
        <taxon>Bacillati</taxon>
        <taxon>Cyanobacteriota</taxon>
        <taxon>Cyanophyceae</taxon>
        <taxon>Leptolyngbyales</taxon>
        <taxon>Leptolyngbyaceae</taxon>
        <taxon>Leptolyngbya group</taxon>
        <taxon>Leptolyngbya</taxon>
    </lineage>
</organism>
<keyword evidence="4 6" id="KW-0573">Peptidoglycan synthesis</keyword>
<dbReference type="UniPathway" id="UPA00219"/>
<dbReference type="GO" id="GO:0071555">
    <property type="term" value="P:cell wall organization"/>
    <property type="evidence" value="ECO:0007669"/>
    <property type="project" value="UniProtKB-UniRule"/>
</dbReference>
<reference evidence="9" key="1">
    <citation type="submission" date="2018-04" db="EMBL/GenBank/DDBJ databases">
        <authorList>
            <person name="Cornet L."/>
        </authorList>
    </citation>
    <scope>NUCLEOTIDE SEQUENCE [LARGE SCALE GENOMIC DNA]</scope>
</reference>
<evidence type="ECO:0000256" key="3">
    <source>
        <dbReference type="ARBA" id="ARBA00022960"/>
    </source>
</evidence>
<sequence length="227" mass="24820">MIGRKYFLAFGLLAGCGATLYGLLTRPPKIVPSVNLPTALCASNCESEKPFHAIATKTKPRDQALEEPRSVKNLIGADFDPEKVSVLVEKSAYRLTVFYDSEPVKAYSSVFGSAPVGDKLAEGDRKTPEGIYHIRDLYLHPAWSKFIWLDYPTPQDWQEHTAAQLAGDIAATATIGSEVGIHGVPNGSNALIDARTNWTWGCISLKNKDVDEIYEVLSQGTLVEIVP</sequence>
<comment type="pathway">
    <text evidence="1 6">Cell wall biogenesis; peptidoglycan biosynthesis.</text>
</comment>
<dbReference type="AlphaFoldDB" id="A0A2W4UVY0"/>
<dbReference type="PROSITE" id="PS51257">
    <property type="entry name" value="PROKAR_LIPOPROTEIN"/>
    <property type="match status" value="1"/>
</dbReference>
<evidence type="ECO:0000256" key="2">
    <source>
        <dbReference type="ARBA" id="ARBA00022679"/>
    </source>
</evidence>
<feature type="active site" description="Nucleophile" evidence="6">
    <location>
        <position position="202"/>
    </location>
</feature>